<comment type="caution">
    <text evidence="2">The sequence shown here is derived from an EMBL/GenBank/DDBJ whole genome shotgun (WGS) entry which is preliminary data.</text>
</comment>
<evidence type="ECO:0000313" key="3">
    <source>
        <dbReference type="Proteomes" id="UP000266841"/>
    </source>
</evidence>
<organism evidence="2 3">
    <name type="scientific">Thalassiosira oceanica</name>
    <name type="common">Marine diatom</name>
    <dbReference type="NCBI Taxonomy" id="159749"/>
    <lineage>
        <taxon>Eukaryota</taxon>
        <taxon>Sar</taxon>
        <taxon>Stramenopiles</taxon>
        <taxon>Ochrophyta</taxon>
        <taxon>Bacillariophyta</taxon>
        <taxon>Coscinodiscophyceae</taxon>
        <taxon>Thalassiosirophycidae</taxon>
        <taxon>Thalassiosirales</taxon>
        <taxon>Thalassiosiraceae</taxon>
        <taxon>Thalassiosira</taxon>
    </lineage>
</organism>
<feature type="region of interest" description="Disordered" evidence="1">
    <location>
        <begin position="49"/>
        <end position="71"/>
    </location>
</feature>
<dbReference type="AlphaFoldDB" id="K0RT31"/>
<dbReference type="Proteomes" id="UP000266841">
    <property type="component" value="Unassembled WGS sequence"/>
</dbReference>
<evidence type="ECO:0000256" key="1">
    <source>
        <dbReference type="SAM" id="MobiDB-lite"/>
    </source>
</evidence>
<keyword evidence="3" id="KW-1185">Reference proteome</keyword>
<dbReference type="EMBL" id="AGNL01029840">
    <property type="protein sequence ID" value="EJK57008.1"/>
    <property type="molecule type" value="Genomic_DNA"/>
</dbReference>
<sequence length="71" mass="7414">RRVDFVGDWLGWLGMIVASSDSDPASSPTSAVAVFRRLLVAAMPSGHVKRRRDAGPNCAVPGPIRTGPGAV</sequence>
<feature type="non-terminal residue" evidence="2">
    <location>
        <position position="1"/>
    </location>
</feature>
<evidence type="ECO:0000313" key="2">
    <source>
        <dbReference type="EMBL" id="EJK57008.1"/>
    </source>
</evidence>
<proteinExistence type="predicted"/>
<accession>K0RT31</accession>
<gene>
    <name evidence="2" type="ORF">THAOC_22995</name>
</gene>
<reference evidence="2 3" key="1">
    <citation type="journal article" date="2012" name="Genome Biol.">
        <title>Genome and low-iron response of an oceanic diatom adapted to chronic iron limitation.</title>
        <authorList>
            <person name="Lommer M."/>
            <person name="Specht M."/>
            <person name="Roy A.S."/>
            <person name="Kraemer L."/>
            <person name="Andreson R."/>
            <person name="Gutowska M.A."/>
            <person name="Wolf J."/>
            <person name="Bergner S.V."/>
            <person name="Schilhabel M.B."/>
            <person name="Klostermeier U.C."/>
            <person name="Beiko R.G."/>
            <person name="Rosenstiel P."/>
            <person name="Hippler M."/>
            <person name="Laroche J."/>
        </authorList>
    </citation>
    <scope>NUCLEOTIDE SEQUENCE [LARGE SCALE GENOMIC DNA]</scope>
    <source>
        <strain evidence="2 3">CCMP1005</strain>
    </source>
</reference>
<name>K0RT31_THAOC</name>
<protein>
    <submittedName>
        <fullName evidence="2">Uncharacterized protein</fullName>
    </submittedName>
</protein>